<protein>
    <submittedName>
        <fullName evidence="1">Uncharacterized protein</fullName>
    </submittedName>
</protein>
<name>A0A540WG93_9BACT</name>
<organism evidence="1 2">
    <name type="scientific">Myxococcus llanfairpwllgwyngyllgogerychwyrndrobwllllantysiliogogogochensis</name>
    <dbReference type="NCBI Taxonomy" id="2590453"/>
    <lineage>
        <taxon>Bacteria</taxon>
        <taxon>Pseudomonadati</taxon>
        <taxon>Myxococcota</taxon>
        <taxon>Myxococcia</taxon>
        <taxon>Myxococcales</taxon>
        <taxon>Cystobacterineae</taxon>
        <taxon>Myxococcaceae</taxon>
        <taxon>Myxococcus</taxon>
    </lineage>
</organism>
<feature type="non-terminal residue" evidence="1">
    <location>
        <position position="130"/>
    </location>
</feature>
<dbReference type="Proteomes" id="UP000315369">
    <property type="component" value="Unassembled WGS sequence"/>
</dbReference>
<dbReference type="SUPFAM" id="SSF64182">
    <property type="entry name" value="DHH phosphoesterases"/>
    <property type="match status" value="1"/>
</dbReference>
<evidence type="ECO:0000313" key="1">
    <source>
        <dbReference type="EMBL" id="TQF07917.1"/>
    </source>
</evidence>
<accession>A0A540WG93</accession>
<gene>
    <name evidence="1" type="ORF">FJV41_51645</name>
</gene>
<keyword evidence="2" id="KW-1185">Reference proteome</keyword>
<dbReference type="InterPro" id="IPR038763">
    <property type="entry name" value="DHH_sf"/>
</dbReference>
<evidence type="ECO:0000313" key="2">
    <source>
        <dbReference type="Proteomes" id="UP000315369"/>
    </source>
</evidence>
<sequence length="130" mass="14167">DLHIVIVGDFDADGATSTALSVLALRGRLREVPWYSFFTWGFKAPREWWTAFWYEGKEYVAPTAMVDLSKPAYRLGLAELKVGAKAHRIEVKVAADKESYAVRGKAQVTISATLPDGKPAANAEVAVAAV</sequence>
<dbReference type="AlphaFoldDB" id="A0A540WG93"/>
<dbReference type="EMBL" id="VIFM01000993">
    <property type="protein sequence ID" value="TQF07917.1"/>
    <property type="molecule type" value="Genomic_DNA"/>
</dbReference>
<feature type="non-terminal residue" evidence="1">
    <location>
        <position position="1"/>
    </location>
</feature>
<proteinExistence type="predicted"/>
<dbReference type="OrthoDB" id="9767116at2"/>
<comment type="caution">
    <text evidence="1">The sequence shown here is derived from an EMBL/GenBank/DDBJ whole genome shotgun (WGS) entry which is preliminary data.</text>
</comment>
<reference evidence="1 2" key="1">
    <citation type="submission" date="2019-06" db="EMBL/GenBank/DDBJ databases">
        <authorList>
            <person name="Livingstone P."/>
            <person name="Whitworth D."/>
        </authorList>
    </citation>
    <scope>NUCLEOTIDE SEQUENCE [LARGE SCALE GENOMIC DNA]</scope>
    <source>
        <strain evidence="1 2">AM401</strain>
    </source>
</reference>